<comment type="caution">
    <text evidence="2">The sequence shown here is derived from an EMBL/GenBank/DDBJ whole genome shotgun (WGS) entry which is preliminary data.</text>
</comment>
<feature type="compositionally biased region" description="Polar residues" evidence="1">
    <location>
        <begin position="134"/>
        <end position="145"/>
    </location>
</feature>
<organism evidence="2 3">
    <name type="scientific">Colletotrichum salicis</name>
    <dbReference type="NCBI Taxonomy" id="1209931"/>
    <lineage>
        <taxon>Eukaryota</taxon>
        <taxon>Fungi</taxon>
        <taxon>Dikarya</taxon>
        <taxon>Ascomycota</taxon>
        <taxon>Pezizomycotina</taxon>
        <taxon>Sordariomycetes</taxon>
        <taxon>Hypocreomycetidae</taxon>
        <taxon>Glomerellales</taxon>
        <taxon>Glomerellaceae</taxon>
        <taxon>Colletotrichum</taxon>
        <taxon>Colletotrichum acutatum species complex</taxon>
    </lineage>
</organism>
<gene>
    <name evidence="2" type="ORF">CSAL01_03697</name>
</gene>
<feature type="region of interest" description="Disordered" evidence="1">
    <location>
        <begin position="1"/>
        <end position="165"/>
    </location>
</feature>
<dbReference type="Proteomes" id="UP000070121">
    <property type="component" value="Unassembled WGS sequence"/>
</dbReference>
<dbReference type="AlphaFoldDB" id="A0A135V5S0"/>
<feature type="compositionally biased region" description="Basic residues" evidence="1">
    <location>
        <begin position="41"/>
        <end position="51"/>
    </location>
</feature>
<evidence type="ECO:0000313" key="2">
    <source>
        <dbReference type="EMBL" id="KXH68044.1"/>
    </source>
</evidence>
<name>A0A135V5S0_9PEZI</name>
<keyword evidence="3" id="KW-1185">Reference proteome</keyword>
<protein>
    <submittedName>
        <fullName evidence="2">Uncharacterized protein</fullName>
    </submittedName>
</protein>
<evidence type="ECO:0000256" key="1">
    <source>
        <dbReference type="SAM" id="MobiDB-lite"/>
    </source>
</evidence>
<accession>A0A135V5S0</accession>
<proteinExistence type="predicted"/>
<sequence>MNQGKASRDAIHSSLASKKEPSAEDFALQGRYPRSIGMEIRHRRLRARTKPCRLLEGPGKLNANSKNLDKAVLHHKRKDGAWHGKTMSQTQTQTDPNQDRGTFNPTPQGPKAEWLKSGDFTSSPKRRMLKDSGGASTPVQDSRNPSPGPGNTRERAQSLASGNPS</sequence>
<dbReference type="OrthoDB" id="10589942at2759"/>
<reference evidence="2 3" key="1">
    <citation type="submission" date="2014-02" db="EMBL/GenBank/DDBJ databases">
        <title>The genome sequence of Colletotrichum salicis CBS 607.94.</title>
        <authorList>
            <person name="Baroncelli R."/>
            <person name="Thon M.R."/>
        </authorList>
    </citation>
    <scope>NUCLEOTIDE SEQUENCE [LARGE SCALE GENOMIC DNA]</scope>
    <source>
        <strain evidence="2 3">CBS 607.94</strain>
    </source>
</reference>
<feature type="compositionally biased region" description="Polar residues" evidence="1">
    <location>
        <begin position="86"/>
        <end position="106"/>
    </location>
</feature>
<evidence type="ECO:0000313" key="3">
    <source>
        <dbReference type="Proteomes" id="UP000070121"/>
    </source>
</evidence>
<dbReference type="EMBL" id="JFFI01000389">
    <property type="protein sequence ID" value="KXH68044.1"/>
    <property type="molecule type" value="Genomic_DNA"/>
</dbReference>
<feature type="compositionally biased region" description="Basic and acidic residues" evidence="1">
    <location>
        <begin position="1"/>
        <end position="22"/>
    </location>
</feature>